<dbReference type="PANTHER" id="PTHR13608:SF3">
    <property type="entry name" value="ARMADILLO-LIKE HELICAL DOMAIN-CONTAINING PROTEIN 3"/>
    <property type="match status" value="1"/>
</dbReference>
<evidence type="ECO:0000256" key="1">
    <source>
        <dbReference type="ARBA" id="ARBA00004370"/>
    </source>
</evidence>
<dbReference type="Proteomes" id="UP001203852">
    <property type="component" value="Unassembled WGS sequence"/>
</dbReference>
<protein>
    <recommendedName>
        <fullName evidence="5">Armadillo-like helical domain-containing protein</fullName>
    </recommendedName>
</protein>
<accession>A0AAN6DU05</accession>
<gene>
    <name evidence="6" type="ORF">EDD36DRAFT_242796</name>
</gene>
<dbReference type="GO" id="GO:0016020">
    <property type="term" value="C:membrane"/>
    <property type="evidence" value="ECO:0007669"/>
    <property type="project" value="UniProtKB-SubCell"/>
</dbReference>
<name>A0AAN6DU05_9EURO</name>
<comment type="caution">
    <text evidence="6">The sequence shown here is derived from an EMBL/GenBank/DDBJ whole genome shotgun (WGS) entry which is preliminary data.</text>
</comment>
<dbReference type="GO" id="GO:0005829">
    <property type="term" value="C:cytosol"/>
    <property type="evidence" value="ECO:0007669"/>
    <property type="project" value="TreeGrafter"/>
</dbReference>
<keyword evidence="7" id="KW-1185">Reference proteome</keyword>
<dbReference type="AlphaFoldDB" id="A0AAN6DU05"/>
<evidence type="ECO:0000256" key="3">
    <source>
        <dbReference type="ARBA" id="ARBA00022989"/>
    </source>
</evidence>
<dbReference type="InterPro" id="IPR013636">
    <property type="entry name" value="ARMH3_C"/>
</dbReference>
<evidence type="ECO:0000313" key="7">
    <source>
        <dbReference type="Proteomes" id="UP001203852"/>
    </source>
</evidence>
<reference evidence="6" key="1">
    <citation type="journal article" date="2022" name="bioRxiv">
        <title>Deciphering the potential niche of two novel black yeast fungi from a biological soil crust based on their genomes, phenotypes, and melanin regulation.</title>
        <authorList>
            <consortium name="DOE Joint Genome Institute"/>
            <person name="Carr E.C."/>
            <person name="Barton Q."/>
            <person name="Grambo S."/>
            <person name="Sullivan M."/>
            <person name="Renfro C.M."/>
            <person name="Kuo A."/>
            <person name="Pangilinan J."/>
            <person name="Lipzen A."/>
            <person name="Keymanesh K."/>
            <person name="Savage E."/>
            <person name="Barry K."/>
            <person name="Grigoriev I.V."/>
            <person name="Riekhof W.R."/>
            <person name="Harris S.S."/>
        </authorList>
    </citation>
    <scope>NUCLEOTIDE SEQUENCE</scope>
    <source>
        <strain evidence="6">JF 03-4F</strain>
    </source>
</reference>
<proteinExistence type="predicted"/>
<evidence type="ECO:0000256" key="4">
    <source>
        <dbReference type="ARBA" id="ARBA00023136"/>
    </source>
</evidence>
<dbReference type="EMBL" id="MU404354">
    <property type="protein sequence ID" value="KAI1612644.1"/>
    <property type="molecule type" value="Genomic_DNA"/>
</dbReference>
<dbReference type="Pfam" id="PF08427">
    <property type="entry name" value="ARMH3_C"/>
    <property type="match status" value="1"/>
</dbReference>
<dbReference type="InterPro" id="IPR039868">
    <property type="entry name" value="ARMD3-like"/>
</dbReference>
<dbReference type="SMART" id="SM01158">
    <property type="entry name" value="DUF1741"/>
    <property type="match status" value="1"/>
</dbReference>
<evidence type="ECO:0000313" key="6">
    <source>
        <dbReference type="EMBL" id="KAI1612644.1"/>
    </source>
</evidence>
<sequence>MESPLTQLLRPDSFEPKIVQLYLHLFNVLANEDTDEDVPSEGFWRELFLLKPDKQRLYDILAPLTANDLLHMHTQTQAFFRRAITESSSGNSPRSGNALENLAAFLCAIFTKKYTNPNTDVIQVLAGLDAIDKLMSDLVHSLESIIRQATDSSLRTKALDVSLALVAGGFHTSLVSYFMHRDLFSALVKYIHDMDKDPSQGLKAFVLIGVLSSYNKFESQNVYQNRLEDFVNVDTIRLLVQNFASASARLRDQYVAVQDDLPTAWSLNSTLSMVGLRALSADAKKPVPPTEEEAKALFATTPNQDAACILSLYSFVQANKIFAANLVNLPADEDREPPFATFLSSTSYISHHAYRGPRQSTYAVLSLLAIRIMVEDPILVKKISSSDAKAVVRLCHQRPPHLPFVTNARVPAIAILDICTDTLSHNLRKKLDVQLYGLALGIILRIVTHLEQTKTRLQHHWAYIWGSLISLMRFLAQYSSDLGYLRNIREDLCSTLANLAAFCLSKGDGFLPDPASFDDLFYKLIEANDILAKFKQAYCDLGSPSSTLNRSVEALISVSSHYHSLLKAQHGRKTHQSPAAIQKVIKEGYETLNLEPDERLGQWERWRENNWKPELKKMIRVAVEDARILSLT</sequence>
<keyword evidence="3" id="KW-1133">Transmembrane helix</keyword>
<evidence type="ECO:0000256" key="2">
    <source>
        <dbReference type="ARBA" id="ARBA00022692"/>
    </source>
</evidence>
<feature type="domain" description="Armadillo-like helical" evidence="5">
    <location>
        <begin position="403"/>
        <end position="630"/>
    </location>
</feature>
<dbReference type="PANTHER" id="PTHR13608">
    <property type="entry name" value="ARMADILLO-LIKE HELICAL DOMAIN-CONTAINING PROTEIN 3"/>
    <property type="match status" value="1"/>
</dbReference>
<keyword evidence="4" id="KW-0472">Membrane</keyword>
<keyword evidence="2" id="KW-0812">Transmembrane</keyword>
<organism evidence="6 7">
    <name type="scientific">Exophiala viscosa</name>
    <dbReference type="NCBI Taxonomy" id="2486360"/>
    <lineage>
        <taxon>Eukaryota</taxon>
        <taxon>Fungi</taxon>
        <taxon>Dikarya</taxon>
        <taxon>Ascomycota</taxon>
        <taxon>Pezizomycotina</taxon>
        <taxon>Eurotiomycetes</taxon>
        <taxon>Chaetothyriomycetidae</taxon>
        <taxon>Chaetothyriales</taxon>
        <taxon>Herpotrichiellaceae</taxon>
        <taxon>Exophiala</taxon>
    </lineage>
</organism>
<comment type="subcellular location">
    <subcellularLocation>
        <location evidence="1">Membrane</location>
    </subcellularLocation>
</comment>
<evidence type="ECO:0000259" key="5">
    <source>
        <dbReference type="SMART" id="SM01158"/>
    </source>
</evidence>